<accession>A0A221KE09</accession>
<gene>
    <name evidence="1" type="ORF">VITFI_CDS1421</name>
</gene>
<keyword evidence="2" id="KW-1185">Reference proteome</keyword>
<sequence>MSSADLFRAGRRQRVVIVPGLHGSGPGHWQSWMESELPGAVRVPQADWDDPSLAPRAQAIADVLDSDPDADWIAVAHSLGCLAVAHCVQQRGLRRGRLRGALLVAPASPTRFNARLADSPRLPFLAQTVASRNDPWLPLEEAFELSQRWGSRLIDAGPVGHLNVEAGFGPWPYGLTLLRRMQRELNAADCAYLDD</sequence>
<dbReference type="AlphaFoldDB" id="A0A221KE09"/>
<keyword evidence="1" id="KW-0378">Hydrolase</keyword>
<dbReference type="EMBL" id="CP022423">
    <property type="protein sequence ID" value="ASM77199.1"/>
    <property type="molecule type" value="Genomic_DNA"/>
</dbReference>
<evidence type="ECO:0000313" key="2">
    <source>
        <dbReference type="Proteomes" id="UP000199729"/>
    </source>
</evidence>
<proteinExistence type="predicted"/>
<dbReference type="KEGG" id="vff:VITFI_CDS1421"/>
<dbReference type="RefSeq" id="WP_198301658.1">
    <property type="nucleotide sequence ID" value="NZ_CP022423.1"/>
</dbReference>
<dbReference type="InterPro" id="IPR010662">
    <property type="entry name" value="RBBP9/YdeN"/>
</dbReference>
<dbReference type="Gene3D" id="3.40.50.1820">
    <property type="entry name" value="alpha/beta hydrolase"/>
    <property type="match status" value="1"/>
</dbReference>
<dbReference type="InterPro" id="IPR029058">
    <property type="entry name" value="AB_hydrolase_fold"/>
</dbReference>
<name>A0A221KE09_VITFI</name>
<dbReference type="Proteomes" id="UP000199729">
    <property type="component" value="Chromosome"/>
</dbReference>
<organism evidence="1 2">
    <name type="scientific">Vitreoscilla filiformis</name>
    <dbReference type="NCBI Taxonomy" id="63"/>
    <lineage>
        <taxon>Bacteria</taxon>
        <taxon>Pseudomonadati</taxon>
        <taxon>Pseudomonadota</taxon>
        <taxon>Betaproteobacteria</taxon>
        <taxon>Neisseriales</taxon>
        <taxon>Neisseriaceae</taxon>
        <taxon>Vitreoscilla</taxon>
    </lineage>
</organism>
<protein>
    <submittedName>
        <fullName evidence="1">Alpha/beta hydrolase</fullName>
    </submittedName>
</protein>
<reference evidence="1 2" key="1">
    <citation type="submission" date="2017-07" db="EMBL/GenBank/DDBJ databases">
        <title>Complete Genome Sequence of the cosmetic ferment Vitreoscilla filiformis (ATCC15551).</title>
        <authorList>
            <person name="Contreras S."/>
            <person name="Sagory-Zalkind P."/>
            <person name="Blanquart H."/>
            <person name="Iltis A."/>
            <person name="Morand S.C."/>
        </authorList>
    </citation>
    <scope>NUCLEOTIDE SEQUENCE [LARGE SCALE GENOMIC DNA]</scope>
    <source>
        <strain evidence="1 2">ATCC 15551</strain>
    </source>
</reference>
<evidence type="ECO:0000313" key="1">
    <source>
        <dbReference type="EMBL" id="ASM77199.1"/>
    </source>
</evidence>
<dbReference type="Pfam" id="PF06821">
    <property type="entry name" value="Ser_hydrolase"/>
    <property type="match status" value="1"/>
</dbReference>
<dbReference type="SUPFAM" id="SSF53474">
    <property type="entry name" value="alpha/beta-Hydrolases"/>
    <property type="match status" value="1"/>
</dbReference>
<dbReference type="GO" id="GO:0016787">
    <property type="term" value="F:hydrolase activity"/>
    <property type="evidence" value="ECO:0007669"/>
    <property type="project" value="UniProtKB-KW"/>
</dbReference>